<dbReference type="RefSeq" id="WP_257923770.1">
    <property type="nucleotide sequence ID" value="NZ_JAMXQV010000018.1"/>
</dbReference>
<evidence type="ECO:0000313" key="1">
    <source>
        <dbReference type="EMBL" id="MCR6487201.1"/>
    </source>
</evidence>
<name>A0A9X2NEB6_9PSEU</name>
<evidence type="ECO:0000313" key="2">
    <source>
        <dbReference type="Proteomes" id="UP001144096"/>
    </source>
</evidence>
<protein>
    <submittedName>
        <fullName evidence="1">Uncharacterized protein</fullName>
    </submittedName>
</protein>
<sequence>MNEQTWLNARQNLNAAVQSAIQETNPRFRLKGSFARGDFHLLRDGITTFSDIDLILPDDGRDRHAWEADVTRRMTTLGWPIRTSVQHFDTIGVVGAADSQLLALAELVRFDARRTEPFFDSYILAKTCLTLLHAAPPKQASPALRRSAELARRGFSTAFDAAWSIRLLRDLPDTPTLAHFRELASGHDVEGVRAWTIDRLKHSTVHPWLRRRMTEILEEAGS</sequence>
<organism evidence="1 2">
    <name type="scientific">Amycolatopsis iheyensis</name>
    <dbReference type="NCBI Taxonomy" id="2945988"/>
    <lineage>
        <taxon>Bacteria</taxon>
        <taxon>Bacillati</taxon>
        <taxon>Actinomycetota</taxon>
        <taxon>Actinomycetes</taxon>
        <taxon>Pseudonocardiales</taxon>
        <taxon>Pseudonocardiaceae</taxon>
        <taxon>Amycolatopsis</taxon>
    </lineage>
</organism>
<dbReference type="AlphaFoldDB" id="A0A9X2NEB6"/>
<keyword evidence="2" id="KW-1185">Reference proteome</keyword>
<dbReference type="EMBL" id="JAMXQV010000018">
    <property type="protein sequence ID" value="MCR6487201.1"/>
    <property type="molecule type" value="Genomic_DNA"/>
</dbReference>
<proteinExistence type="predicted"/>
<accession>A0A9X2NEB6</accession>
<dbReference type="Proteomes" id="UP001144096">
    <property type="component" value="Unassembled WGS sequence"/>
</dbReference>
<comment type="caution">
    <text evidence="1">The sequence shown here is derived from an EMBL/GenBank/DDBJ whole genome shotgun (WGS) entry which is preliminary data.</text>
</comment>
<reference evidence="1" key="1">
    <citation type="submission" date="2022-06" db="EMBL/GenBank/DDBJ databases">
        <title>Amycolatopsis iheyaensis sp. nov., a new species of the genus Amycolatopsis isolated from soil in Iheya island, Japan.</title>
        <authorList>
            <person name="Ngamcharungchit C."/>
            <person name="Kanto H."/>
            <person name="Take A."/>
            <person name="Intra B."/>
            <person name="Matsumoto A."/>
            <person name="Panbangred W."/>
            <person name="Inahashi Y."/>
        </authorList>
    </citation>
    <scope>NUCLEOTIDE SEQUENCE</scope>
    <source>
        <strain evidence="1">OK19-0408</strain>
    </source>
</reference>
<gene>
    <name evidence="1" type="ORF">M8542_30665</name>
</gene>